<reference evidence="1" key="1">
    <citation type="submission" date="2020-10" db="EMBL/GenBank/DDBJ databases">
        <authorList>
            <person name="Gilroy R."/>
        </authorList>
    </citation>
    <scope>NUCLEOTIDE SEQUENCE</scope>
    <source>
        <strain evidence="1">CHK178-757</strain>
    </source>
</reference>
<gene>
    <name evidence="1" type="ORF">IAB46_00670</name>
</gene>
<dbReference type="AlphaFoldDB" id="A0A9D1F208"/>
<comment type="caution">
    <text evidence="1">The sequence shown here is derived from an EMBL/GenBank/DDBJ whole genome shotgun (WGS) entry which is preliminary data.</text>
</comment>
<name>A0A9D1F208_9FIRM</name>
<reference evidence="1" key="2">
    <citation type="journal article" date="2021" name="PeerJ">
        <title>Extensive microbial diversity within the chicken gut microbiome revealed by metagenomics and culture.</title>
        <authorList>
            <person name="Gilroy R."/>
            <person name="Ravi A."/>
            <person name="Getino M."/>
            <person name="Pursley I."/>
            <person name="Horton D.L."/>
            <person name="Alikhan N.F."/>
            <person name="Baker D."/>
            <person name="Gharbi K."/>
            <person name="Hall N."/>
            <person name="Watson M."/>
            <person name="Adriaenssens E.M."/>
            <person name="Foster-Nyarko E."/>
            <person name="Jarju S."/>
            <person name="Secka A."/>
            <person name="Antonio M."/>
            <person name="Oren A."/>
            <person name="Chaudhuri R.R."/>
            <person name="La Ragione R."/>
            <person name="Hildebrand F."/>
            <person name="Pallen M.J."/>
        </authorList>
    </citation>
    <scope>NUCLEOTIDE SEQUENCE</scope>
    <source>
        <strain evidence="1">CHK178-757</strain>
    </source>
</reference>
<proteinExistence type="predicted"/>
<evidence type="ECO:0000313" key="1">
    <source>
        <dbReference type="EMBL" id="HIS46069.1"/>
    </source>
</evidence>
<accession>A0A9D1F208</accession>
<organism evidence="1 2">
    <name type="scientific">Candidatus Scybalocola faecigallinarum</name>
    <dbReference type="NCBI Taxonomy" id="2840941"/>
    <lineage>
        <taxon>Bacteria</taxon>
        <taxon>Bacillati</taxon>
        <taxon>Bacillota</taxon>
        <taxon>Clostridia</taxon>
        <taxon>Lachnospirales</taxon>
        <taxon>Lachnospiraceae</taxon>
        <taxon>Lachnospiraceae incertae sedis</taxon>
        <taxon>Candidatus Scybalocola (ex Gilroy et al. 2021)</taxon>
    </lineage>
</organism>
<protein>
    <submittedName>
        <fullName evidence="1">Uncharacterized protein</fullName>
    </submittedName>
</protein>
<dbReference type="Proteomes" id="UP000823927">
    <property type="component" value="Unassembled WGS sequence"/>
</dbReference>
<sequence>MLFLNIYITLFYHTTKPYQSHVNLPLLPRSAVTIQPCLAGCSGVFARFANHPYRDKGNPGLSAEIDKLYSRYYCKYYGKDTKAGAEYNEEQAIQRAQIAEKYGFSDIRHAMFYRTRTFSAKEYIQLLGTYSDHIAIEEKIRTEFFAKIEETINQYGGKFTLYDTIDLQLARKP</sequence>
<dbReference type="EMBL" id="DVIT01000003">
    <property type="protein sequence ID" value="HIS46069.1"/>
    <property type="molecule type" value="Genomic_DNA"/>
</dbReference>
<evidence type="ECO:0000313" key="2">
    <source>
        <dbReference type="Proteomes" id="UP000823927"/>
    </source>
</evidence>